<dbReference type="Proteomes" id="UP000243498">
    <property type="component" value="Unassembled WGS sequence"/>
</dbReference>
<reference evidence="3" key="3">
    <citation type="journal article" date="2019" name="Microbiol. Resour. Announc.">
        <title>Genome Sequence of Metarhizium rileyi, a Microbial Control Agent for Lepidoptera.</title>
        <authorList>
            <person name="Binneck E."/>
            <person name="Lastra C.C.L."/>
            <person name="Sosa-Gomez D.R."/>
        </authorList>
    </citation>
    <scope>NUCLEOTIDE SEQUENCE</scope>
    <source>
        <strain evidence="3">Cep018-CH2</strain>
    </source>
</reference>
<dbReference type="Proteomes" id="UP000317257">
    <property type="component" value="Unassembled WGS sequence"/>
</dbReference>
<comment type="caution">
    <text evidence="2">The sequence shown here is derived from an EMBL/GenBank/DDBJ whole genome shotgun (WGS) entry which is preliminary data.</text>
</comment>
<evidence type="ECO:0000313" key="2">
    <source>
        <dbReference type="EMBL" id="OAA49422.1"/>
    </source>
</evidence>
<feature type="region of interest" description="Disordered" evidence="1">
    <location>
        <begin position="1"/>
        <end position="89"/>
    </location>
</feature>
<reference evidence="2 4" key="1">
    <citation type="journal article" date="2016" name="Genome Biol. Evol.">
        <title>Divergent and convergent evolution of fungal pathogenicity.</title>
        <authorList>
            <person name="Shang Y."/>
            <person name="Xiao G."/>
            <person name="Zheng P."/>
            <person name="Cen K."/>
            <person name="Zhan S."/>
            <person name="Wang C."/>
        </authorList>
    </citation>
    <scope>NUCLEOTIDE SEQUENCE [LARGE SCALE GENOMIC DNA]</scope>
    <source>
        <strain evidence="2 4">RCEF 4871</strain>
    </source>
</reference>
<accession>A0A167ITF6</accession>
<dbReference type="EMBL" id="SBHS01000002">
    <property type="protein sequence ID" value="TWU77986.1"/>
    <property type="molecule type" value="Genomic_DNA"/>
</dbReference>
<protein>
    <submittedName>
        <fullName evidence="2">Uncharacterized protein</fullName>
    </submittedName>
</protein>
<dbReference type="EMBL" id="AZHC01000003">
    <property type="protein sequence ID" value="OAA49422.1"/>
    <property type="molecule type" value="Genomic_DNA"/>
</dbReference>
<proteinExistence type="predicted"/>
<dbReference type="AlphaFoldDB" id="A0A167ITF6"/>
<keyword evidence="4" id="KW-1185">Reference proteome</keyword>
<organism evidence="2 4">
    <name type="scientific">Metarhizium rileyi (strain RCEF 4871)</name>
    <name type="common">Nomuraea rileyi</name>
    <dbReference type="NCBI Taxonomy" id="1649241"/>
    <lineage>
        <taxon>Eukaryota</taxon>
        <taxon>Fungi</taxon>
        <taxon>Dikarya</taxon>
        <taxon>Ascomycota</taxon>
        <taxon>Pezizomycotina</taxon>
        <taxon>Sordariomycetes</taxon>
        <taxon>Hypocreomycetidae</taxon>
        <taxon>Hypocreales</taxon>
        <taxon>Clavicipitaceae</taxon>
        <taxon>Metarhizium</taxon>
    </lineage>
</organism>
<evidence type="ECO:0000313" key="5">
    <source>
        <dbReference type="Proteomes" id="UP000317257"/>
    </source>
</evidence>
<sequence>MQPGRHGDGPVVVANSPADETLNSCMGPEAWQRTGPANRDGGQASSWLGRSPPEMALFPATAKHAEHLGSNPVQRAPSAREDPGGPNGWLKLEGLESLVHEGLIRGGVEVPSSGQPTVVYTRPSLLVRLCVVAA</sequence>
<accession>A0A5C6GN39</accession>
<evidence type="ECO:0000256" key="1">
    <source>
        <dbReference type="SAM" id="MobiDB-lite"/>
    </source>
</evidence>
<evidence type="ECO:0000313" key="3">
    <source>
        <dbReference type="EMBL" id="TWU77986.1"/>
    </source>
</evidence>
<name>A0A167ITF6_METRR</name>
<evidence type="ECO:0000313" key="4">
    <source>
        <dbReference type="Proteomes" id="UP000243498"/>
    </source>
</evidence>
<reference evidence="5" key="2">
    <citation type="submission" date="2018-12" db="EMBL/GenBank/DDBJ databases">
        <title>The complete genome of Metarhizium rileyi, a key fungal pathogen of Lepidoptera.</title>
        <authorList>
            <person name="Binneck E."/>
            <person name="Lastra C.C.L."/>
            <person name="Sosa-Gomez D.R."/>
        </authorList>
    </citation>
    <scope>NUCLEOTIDE SEQUENCE [LARGE SCALE GENOMIC DNA]</scope>
    <source>
        <strain evidence="5">Cep018-CH2</strain>
    </source>
</reference>
<gene>
    <name evidence="3" type="ORF">ED733_006038</name>
    <name evidence="2" type="ORF">NOR_01345</name>
</gene>